<evidence type="ECO:0000313" key="1">
    <source>
        <dbReference type="EMBL" id="KAH3708932.1"/>
    </source>
</evidence>
<organism evidence="1 2">
    <name type="scientific">Dreissena polymorpha</name>
    <name type="common">Zebra mussel</name>
    <name type="synonym">Mytilus polymorpha</name>
    <dbReference type="NCBI Taxonomy" id="45954"/>
    <lineage>
        <taxon>Eukaryota</taxon>
        <taxon>Metazoa</taxon>
        <taxon>Spiralia</taxon>
        <taxon>Lophotrochozoa</taxon>
        <taxon>Mollusca</taxon>
        <taxon>Bivalvia</taxon>
        <taxon>Autobranchia</taxon>
        <taxon>Heteroconchia</taxon>
        <taxon>Euheterodonta</taxon>
        <taxon>Imparidentia</taxon>
        <taxon>Neoheterodontei</taxon>
        <taxon>Myida</taxon>
        <taxon>Dreissenoidea</taxon>
        <taxon>Dreissenidae</taxon>
        <taxon>Dreissena</taxon>
    </lineage>
</organism>
<evidence type="ECO:0000313" key="2">
    <source>
        <dbReference type="Proteomes" id="UP000828390"/>
    </source>
</evidence>
<keyword evidence="2" id="KW-1185">Reference proteome</keyword>
<dbReference type="Proteomes" id="UP000828390">
    <property type="component" value="Unassembled WGS sequence"/>
</dbReference>
<accession>A0A9D4BU89</accession>
<dbReference type="EMBL" id="JAIWYP010000014">
    <property type="protein sequence ID" value="KAH3708932.1"/>
    <property type="molecule type" value="Genomic_DNA"/>
</dbReference>
<protein>
    <submittedName>
        <fullName evidence="1">Uncharacterized protein</fullName>
    </submittedName>
</protein>
<gene>
    <name evidence="1" type="ORF">DPMN_068390</name>
</gene>
<name>A0A9D4BU89_DREPO</name>
<reference evidence="1" key="1">
    <citation type="journal article" date="2019" name="bioRxiv">
        <title>The Genome of the Zebra Mussel, Dreissena polymorpha: A Resource for Invasive Species Research.</title>
        <authorList>
            <person name="McCartney M.A."/>
            <person name="Auch B."/>
            <person name="Kono T."/>
            <person name="Mallez S."/>
            <person name="Zhang Y."/>
            <person name="Obille A."/>
            <person name="Becker A."/>
            <person name="Abrahante J.E."/>
            <person name="Garbe J."/>
            <person name="Badalamenti J.P."/>
            <person name="Herman A."/>
            <person name="Mangelson H."/>
            <person name="Liachko I."/>
            <person name="Sullivan S."/>
            <person name="Sone E.D."/>
            <person name="Koren S."/>
            <person name="Silverstein K.A.T."/>
            <person name="Beckman K.B."/>
            <person name="Gohl D.M."/>
        </authorList>
    </citation>
    <scope>NUCLEOTIDE SEQUENCE</scope>
    <source>
        <strain evidence="1">Duluth1</strain>
        <tissue evidence="1">Whole animal</tissue>
    </source>
</reference>
<proteinExistence type="predicted"/>
<comment type="caution">
    <text evidence="1">The sequence shown here is derived from an EMBL/GenBank/DDBJ whole genome shotgun (WGS) entry which is preliminary data.</text>
</comment>
<sequence length="67" mass="7437">MRQVVGECPKVDGLVIAVSGLVPLPDRHVMATILYLLAVVWDADWTSMPTEPACTRITYLCKNHNAR</sequence>
<reference evidence="1" key="2">
    <citation type="submission" date="2020-11" db="EMBL/GenBank/DDBJ databases">
        <authorList>
            <person name="McCartney M.A."/>
            <person name="Auch B."/>
            <person name="Kono T."/>
            <person name="Mallez S."/>
            <person name="Becker A."/>
            <person name="Gohl D.M."/>
            <person name="Silverstein K.A.T."/>
            <person name="Koren S."/>
            <person name="Bechman K.B."/>
            <person name="Herman A."/>
            <person name="Abrahante J.E."/>
            <person name="Garbe J."/>
        </authorList>
    </citation>
    <scope>NUCLEOTIDE SEQUENCE</scope>
    <source>
        <strain evidence="1">Duluth1</strain>
        <tissue evidence="1">Whole animal</tissue>
    </source>
</reference>
<dbReference type="AlphaFoldDB" id="A0A9D4BU89"/>